<feature type="transmembrane region" description="Helical" evidence="6">
    <location>
        <begin position="269"/>
        <end position="286"/>
    </location>
</feature>
<evidence type="ECO:0000256" key="1">
    <source>
        <dbReference type="ARBA" id="ARBA00004141"/>
    </source>
</evidence>
<dbReference type="InterPro" id="IPR011701">
    <property type="entry name" value="MFS"/>
</dbReference>
<dbReference type="Pfam" id="PF07690">
    <property type="entry name" value="MFS_1"/>
    <property type="match status" value="1"/>
</dbReference>
<keyword evidence="9" id="KW-1185">Reference proteome</keyword>
<feature type="transmembrane region" description="Helical" evidence="6">
    <location>
        <begin position="154"/>
        <end position="174"/>
    </location>
</feature>
<evidence type="ECO:0000313" key="9">
    <source>
        <dbReference type="Proteomes" id="UP000001955"/>
    </source>
</evidence>
<feature type="transmembrane region" description="Helical" evidence="6">
    <location>
        <begin position="195"/>
        <end position="214"/>
    </location>
</feature>
<feature type="transmembrane region" description="Helical" evidence="6">
    <location>
        <begin position="390"/>
        <end position="410"/>
    </location>
</feature>
<keyword evidence="5 6" id="KW-0472">Membrane</keyword>
<dbReference type="EMBL" id="CP001560">
    <property type="protein sequence ID" value="AFJ47653.1"/>
    <property type="molecule type" value="Genomic_DNA"/>
</dbReference>
<dbReference type="InterPro" id="IPR036259">
    <property type="entry name" value="MFS_trans_sf"/>
</dbReference>
<dbReference type="FunFam" id="1.20.1250.20:FF:000102">
    <property type="entry name" value="Inner membrane protein ybjJ"/>
    <property type="match status" value="1"/>
</dbReference>
<evidence type="ECO:0000256" key="3">
    <source>
        <dbReference type="ARBA" id="ARBA00022692"/>
    </source>
</evidence>
<dbReference type="GO" id="GO:0022857">
    <property type="term" value="F:transmembrane transporter activity"/>
    <property type="evidence" value="ECO:0007669"/>
    <property type="project" value="InterPro"/>
</dbReference>
<keyword evidence="4 6" id="KW-1133">Transmembrane helix</keyword>
<gene>
    <name evidence="8" type="primary">ybjJ</name>
    <name evidence="8" type="ordered locus">EBL_c25670</name>
</gene>
<feature type="transmembrane region" description="Helical" evidence="6">
    <location>
        <begin position="94"/>
        <end position="121"/>
    </location>
</feature>
<dbReference type="HOGENOM" id="CLU_035309_0_0_6"/>
<feature type="transmembrane region" description="Helical" evidence="6">
    <location>
        <begin position="65"/>
        <end position="82"/>
    </location>
</feature>
<feature type="transmembrane region" description="Helical" evidence="6">
    <location>
        <begin position="306"/>
        <end position="327"/>
    </location>
</feature>
<dbReference type="SUPFAM" id="SSF103473">
    <property type="entry name" value="MFS general substrate transporter"/>
    <property type="match status" value="1"/>
</dbReference>
<evidence type="ECO:0000256" key="4">
    <source>
        <dbReference type="ARBA" id="ARBA00022989"/>
    </source>
</evidence>
<feature type="transmembrane region" description="Helical" evidence="6">
    <location>
        <begin position="128"/>
        <end position="148"/>
    </location>
</feature>
<dbReference type="eggNOG" id="COG0738">
    <property type="taxonomic scope" value="Bacteria"/>
</dbReference>
<dbReference type="InterPro" id="IPR051788">
    <property type="entry name" value="MFS_Transporter"/>
</dbReference>
<sequence length="451" mass="46810">MASLSCQTRWQHAGTLSGNQNRQLPGIICTNPAKIVSVGALFNPYRAPMPTAPHTDRKALRLRSYALFTLFFLPGLLMASWATRTPAIRDGLNVSTAGMGIVLFGISVGSMSGILSSGWLVKRLGTRAVIMASMTLVICGTLLMGLSLMAGQAWMFAVSLALFGGGLGASEVAVNIEGAIVERLMHKTVLPMMHGFYSLGTLAGAGAGMALTALGLSAPWHIMLMSALSITPLALAARAIPPGTGNSQSNGDAAARTGARRPFWRDSQLLLIGVIVLAMAFAEGSANDWLPLLMVDGHGFSPTSGSLIYAGFTLGMTTGRFCGGWFIDRYSREAVVRASALMGALGIGLVIFSDHSLVAGAAVIFWGLGASLGFPLTISAASDTGPDAPARVSIVAITGYLAFLVGPPLLGFLGEHYGLRHAMLVVLGLMIIAALVARAVAKPAPGNSNQS</sequence>
<keyword evidence="3 6" id="KW-0812">Transmembrane</keyword>
<dbReference type="KEGG" id="ebt:EBL_c25670"/>
<reference evidence="8 9" key="1">
    <citation type="journal article" date="2012" name="J. Bacteriol.">
        <title>Complete genome sequence of the B12-producing Shimwellia blattae strain DSM 4481, isolated from a cockroach.</title>
        <authorList>
            <person name="Brzuszkiewicz E."/>
            <person name="Waschkowitz T."/>
            <person name="Wiezer A."/>
            <person name="Daniel R."/>
        </authorList>
    </citation>
    <scope>NUCLEOTIDE SEQUENCE [LARGE SCALE GENOMIC DNA]</scope>
    <source>
        <strain evidence="9">ATCC 29907 / DSM 4481 / JCM 1650 / NBRC 105725 / CDC 9005-74</strain>
    </source>
</reference>
<feature type="transmembrane region" description="Helical" evidence="6">
    <location>
        <begin position="334"/>
        <end position="352"/>
    </location>
</feature>
<feature type="transmembrane region" description="Helical" evidence="6">
    <location>
        <begin position="220"/>
        <end position="240"/>
    </location>
</feature>
<dbReference type="PANTHER" id="PTHR23514:SF13">
    <property type="entry name" value="INNER MEMBRANE PROTEIN YBJJ"/>
    <property type="match status" value="1"/>
</dbReference>
<evidence type="ECO:0000256" key="5">
    <source>
        <dbReference type="ARBA" id="ARBA00023136"/>
    </source>
</evidence>
<dbReference type="PATRIC" id="fig|630626.3.peg.2492"/>
<evidence type="ECO:0000313" key="8">
    <source>
        <dbReference type="EMBL" id="AFJ47653.1"/>
    </source>
</evidence>
<dbReference type="PROSITE" id="PS50850">
    <property type="entry name" value="MFS"/>
    <property type="match status" value="1"/>
</dbReference>
<feature type="transmembrane region" description="Helical" evidence="6">
    <location>
        <begin position="358"/>
        <end position="378"/>
    </location>
</feature>
<proteinExistence type="predicted"/>
<keyword evidence="2" id="KW-1003">Cell membrane</keyword>
<evidence type="ECO:0000256" key="6">
    <source>
        <dbReference type="SAM" id="Phobius"/>
    </source>
</evidence>
<feature type="domain" description="Major facilitator superfamily (MFS) profile" evidence="7">
    <location>
        <begin position="59"/>
        <end position="445"/>
    </location>
</feature>
<dbReference type="STRING" id="630626.EBL_c25670"/>
<dbReference type="PANTHER" id="PTHR23514">
    <property type="entry name" value="BYPASS OF STOP CODON PROTEIN 6"/>
    <property type="match status" value="1"/>
</dbReference>
<dbReference type="Proteomes" id="UP000001955">
    <property type="component" value="Chromosome"/>
</dbReference>
<evidence type="ECO:0000259" key="7">
    <source>
        <dbReference type="PROSITE" id="PS50850"/>
    </source>
</evidence>
<dbReference type="InterPro" id="IPR020846">
    <property type="entry name" value="MFS_dom"/>
</dbReference>
<protein>
    <submittedName>
        <fullName evidence="8">Putative DEOR-type transcriptional regulator</fullName>
    </submittedName>
</protein>
<evidence type="ECO:0000256" key="2">
    <source>
        <dbReference type="ARBA" id="ARBA00022475"/>
    </source>
</evidence>
<dbReference type="Gene3D" id="1.20.1250.20">
    <property type="entry name" value="MFS general substrate transporter like domains"/>
    <property type="match status" value="2"/>
</dbReference>
<name>I2BAU9_SHIBC</name>
<comment type="subcellular location">
    <subcellularLocation>
        <location evidence="1">Membrane</location>
        <topology evidence="1">Multi-pass membrane protein</topology>
    </subcellularLocation>
</comment>
<dbReference type="CDD" id="cd17393">
    <property type="entry name" value="MFS_MosC_like"/>
    <property type="match status" value="1"/>
</dbReference>
<dbReference type="AlphaFoldDB" id="I2BAU9"/>
<dbReference type="GO" id="GO:0016020">
    <property type="term" value="C:membrane"/>
    <property type="evidence" value="ECO:0007669"/>
    <property type="project" value="UniProtKB-SubCell"/>
</dbReference>
<feature type="transmembrane region" description="Helical" evidence="6">
    <location>
        <begin position="422"/>
        <end position="441"/>
    </location>
</feature>
<accession>I2BAU9</accession>
<organism evidence="8 9">
    <name type="scientific">Shimwellia blattae (strain ATCC 29907 / DSM 4481 / JCM 1650 / NBRC 105725 / CDC 9005-74)</name>
    <name type="common">Escherichia blattae</name>
    <dbReference type="NCBI Taxonomy" id="630626"/>
    <lineage>
        <taxon>Bacteria</taxon>
        <taxon>Pseudomonadati</taxon>
        <taxon>Pseudomonadota</taxon>
        <taxon>Gammaproteobacteria</taxon>
        <taxon>Enterobacterales</taxon>
        <taxon>Enterobacteriaceae</taxon>
        <taxon>Shimwellia</taxon>
    </lineage>
</organism>